<reference evidence="7 10" key="1">
    <citation type="journal article" date="2015" name="Parasit. Vectors">
        <title>Draft genome of the scabies mite.</title>
        <authorList>
            <person name="Rider S.D.Jr."/>
            <person name="Morgan M.S."/>
            <person name="Arlian L.G."/>
        </authorList>
    </citation>
    <scope>NUCLEOTIDE SEQUENCE [LARGE SCALE GENOMIC DNA]</scope>
    <source>
        <strain evidence="7">Arlian Lab</strain>
    </source>
</reference>
<dbReference type="EMBL" id="WVUK01000062">
    <property type="protein sequence ID" value="KAF7490711.1"/>
    <property type="molecule type" value="Genomic_DNA"/>
</dbReference>
<dbReference type="Gene3D" id="3.30.420.40">
    <property type="match status" value="2"/>
</dbReference>
<evidence type="ECO:0000313" key="10">
    <source>
        <dbReference type="Proteomes" id="UP000616769"/>
    </source>
</evidence>
<keyword evidence="6" id="KW-0418">Kinase</keyword>
<gene>
    <name evidence="7" type="ORF">QR98_0055280</name>
    <name evidence="6" type="ORF">SSS_2922</name>
</gene>
<dbReference type="Proteomes" id="UP000070412">
    <property type="component" value="Unassembled WGS sequence"/>
</dbReference>
<sequence length="335" mass="37762">MKIFAGIEGGATFSKVVLVDENGDILVRLDKEPSSNVWLMTKQQWIDRIYEMTTKALDLLPNDQMEYQLQSVGLCLSGCENENENQELCELLKAKHPDLCSHYRIASDTIGSIMTCSPEGGIVLIAGTGSNSLLIYPDGSTFRCGGWGHLIGDMGSAYWIAIRMIKCLIENAENYTPIHYDTSEAEKILFDYFKIDNYIDLLKPLYHQFDKSHIAQFCFHIAKLANEKNDVLALKVFQEAGQVLAQHVKALLPKITNDHVSIICVGSVFKSWSLLERTFLNEIGPFSKLIEIIYLTETSAIGAAYFAAKDSIRLPIDHRQHYQLLCRFQNGQKIN</sequence>
<evidence type="ECO:0000256" key="1">
    <source>
        <dbReference type="ARBA" id="ARBA00006198"/>
    </source>
</evidence>
<feature type="domain" description="ATPase BadF/BadG/BcrA/BcrD type" evidence="5">
    <location>
        <begin position="6"/>
        <end position="307"/>
    </location>
</feature>
<dbReference type="EC" id="2.7.1.59" evidence="2"/>
<dbReference type="Pfam" id="PF01869">
    <property type="entry name" value="BcrAD_BadFG"/>
    <property type="match status" value="1"/>
</dbReference>
<dbReference type="EnsemblMetazoa" id="SSS_2922s_mrna">
    <property type="protein sequence ID" value="KAF7490711.1"/>
    <property type="gene ID" value="SSS_2922"/>
</dbReference>
<evidence type="ECO:0000313" key="9">
    <source>
        <dbReference type="Proteomes" id="UP000070412"/>
    </source>
</evidence>
<dbReference type="GO" id="GO:0045127">
    <property type="term" value="F:N-acetylglucosamine kinase activity"/>
    <property type="evidence" value="ECO:0007669"/>
    <property type="project" value="UniProtKB-EC"/>
</dbReference>
<evidence type="ECO:0000313" key="7">
    <source>
        <dbReference type="EMBL" id="KPM07046.1"/>
    </source>
</evidence>
<evidence type="ECO:0000256" key="4">
    <source>
        <dbReference type="ARBA" id="ARBA00031123"/>
    </source>
</evidence>
<keyword evidence="9" id="KW-1185">Reference proteome</keyword>
<reference evidence="9" key="2">
    <citation type="journal article" date="2020" name="PLoS Negl. Trop. Dis.">
        <title>High-quality nuclear genome for Sarcoptes scabiei-A critical resource for a neglected parasite.</title>
        <authorList>
            <person name="Korhonen P.K."/>
            <person name="Gasser R.B."/>
            <person name="Ma G."/>
            <person name="Wang T."/>
            <person name="Stroehlein A.J."/>
            <person name="Young N.D."/>
            <person name="Ang C.S."/>
            <person name="Fernando D.D."/>
            <person name="Lu H.C."/>
            <person name="Taylor S."/>
            <person name="Reynolds S.L."/>
            <person name="Mofiz E."/>
            <person name="Najaraj S.H."/>
            <person name="Gowda H."/>
            <person name="Madugundu A."/>
            <person name="Renuse S."/>
            <person name="Holt D."/>
            <person name="Pandey A."/>
            <person name="Papenfuss A.T."/>
            <person name="Fischer K."/>
        </authorList>
    </citation>
    <scope>NUCLEOTIDE SEQUENCE [LARGE SCALE GENOMIC DNA]</scope>
</reference>
<dbReference type="OMA" id="IETRYDM"/>
<dbReference type="VEuPathDB" id="VectorBase:SSCA007111"/>
<reference evidence="8" key="4">
    <citation type="submission" date="2022-06" db="UniProtKB">
        <authorList>
            <consortium name="EnsemblMetazoa"/>
        </authorList>
    </citation>
    <scope>IDENTIFICATION</scope>
</reference>
<dbReference type="InterPro" id="IPR039758">
    <property type="entry name" value="NAGK-like"/>
</dbReference>
<evidence type="ECO:0000259" key="5">
    <source>
        <dbReference type="Pfam" id="PF01869"/>
    </source>
</evidence>
<dbReference type="OrthoDB" id="311172at2759"/>
<reference evidence="6" key="3">
    <citation type="submission" date="2020-01" db="EMBL/GenBank/DDBJ databases">
        <authorList>
            <person name="Korhonen P.K.K."/>
            <person name="Guangxu M.G."/>
            <person name="Wang T.W."/>
            <person name="Stroehlein A.J.S."/>
            <person name="Young N.D."/>
            <person name="Ang C.-S.A."/>
            <person name="Fernando D.W.F."/>
            <person name="Lu H.L."/>
            <person name="Taylor S.T."/>
            <person name="Ehtesham M.E.M."/>
            <person name="Najaraj S.H.N."/>
            <person name="Harsha G.H.G."/>
            <person name="Madugundu A.M."/>
            <person name="Renuse S.R."/>
            <person name="Holt D.H."/>
            <person name="Pandey A.P."/>
            <person name="Papenfuss A.P."/>
            <person name="Gasser R.B.G."/>
            <person name="Fischer K.F."/>
        </authorList>
    </citation>
    <scope>NUCLEOTIDE SEQUENCE</scope>
    <source>
        <strain evidence="6">SSS_KF_BRIS2020</strain>
    </source>
</reference>
<evidence type="ECO:0000313" key="8">
    <source>
        <dbReference type="EnsemblMetazoa" id="KAF7490711.1"/>
    </source>
</evidence>
<dbReference type="InterPro" id="IPR002731">
    <property type="entry name" value="ATPase_BadF"/>
</dbReference>
<name>A0A132A7U2_SARSC</name>
<dbReference type="EMBL" id="JXLN01011267">
    <property type="protein sequence ID" value="KPM07046.1"/>
    <property type="molecule type" value="Genomic_DNA"/>
</dbReference>
<evidence type="ECO:0000256" key="3">
    <source>
        <dbReference type="ARBA" id="ARBA00014974"/>
    </source>
</evidence>
<evidence type="ECO:0000256" key="2">
    <source>
        <dbReference type="ARBA" id="ARBA00012122"/>
    </source>
</evidence>
<keyword evidence="6" id="KW-0808">Transferase</keyword>
<dbReference type="PANTHER" id="PTHR12862">
    <property type="entry name" value="BADF TYPE ATPASE DOMAIN-CONTAINING PROTEIN"/>
    <property type="match status" value="1"/>
</dbReference>
<accession>A0A132A7U2</accession>
<organism evidence="7 10">
    <name type="scientific">Sarcoptes scabiei</name>
    <name type="common">Itch mite</name>
    <name type="synonym">Acarus scabiei</name>
    <dbReference type="NCBI Taxonomy" id="52283"/>
    <lineage>
        <taxon>Eukaryota</taxon>
        <taxon>Metazoa</taxon>
        <taxon>Ecdysozoa</taxon>
        <taxon>Arthropoda</taxon>
        <taxon>Chelicerata</taxon>
        <taxon>Arachnida</taxon>
        <taxon>Acari</taxon>
        <taxon>Acariformes</taxon>
        <taxon>Sarcoptiformes</taxon>
        <taxon>Astigmata</taxon>
        <taxon>Psoroptidia</taxon>
        <taxon>Sarcoptoidea</taxon>
        <taxon>Sarcoptidae</taxon>
        <taxon>Sarcoptinae</taxon>
        <taxon>Sarcoptes</taxon>
    </lineage>
</organism>
<proteinExistence type="inferred from homology"/>
<evidence type="ECO:0000313" key="6">
    <source>
        <dbReference type="EMBL" id="KAF7490711.1"/>
    </source>
</evidence>
<dbReference type="AlphaFoldDB" id="A0A132A7U2"/>
<dbReference type="PANTHER" id="PTHR12862:SF0">
    <property type="entry name" value="N-ACETYL-D-GLUCOSAMINE KINASE"/>
    <property type="match status" value="1"/>
</dbReference>
<comment type="similarity">
    <text evidence="1">Belongs to the eukaryotic-type N-acetylglucosamine kinase family.</text>
</comment>
<dbReference type="InterPro" id="IPR043129">
    <property type="entry name" value="ATPase_NBD"/>
</dbReference>
<protein>
    <recommendedName>
        <fullName evidence="3">N-acetyl-D-glucosamine kinase</fullName>
        <ecNumber evidence="2">2.7.1.59</ecNumber>
    </recommendedName>
    <alternativeName>
        <fullName evidence="4">GlcNAc kinase</fullName>
    </alternativeName>
</protein>
<dbReference type="Proteomes" id="UP000616769">
    <property type="component" value="Unassembled WGS sequence"/>
</dbReference>
<dbReference type="SUPFAM" id="SSF53067">
    <property type="entry name" value="Actin-like ATPase domain"/>
    <property type="match status" value="2"/>
</dbReference>